<gene>
    <name evidence="1" type="ORF">GCM10009665_65740</name>
</gene>
<evidence type="ECO:0000313" key="2">
    <source>
        <dbReference type="Proteomes" id="UP001500037"/>
    </source>
</evidence>
<dbReference type="InterPro" id="IPR025444">
    <property type="entry name" value="Monooxy_af470"/>
</dbReference>
<keyword evidence="2" id="KW-1185">Reference proteome</keyword>
<name>A0ABN1WXW9_9ACTN</name>
<reference evidence="1 2" key="1">
    <citation type="journal article" date="2019" name="Int. J. Syst. Evol. Microbiol.">
        <title>The Global Catalogue of Microorganisms (GCM) 10K type strain sequencing project: providing services to taxonomists for standard genome sequencing and annotation.</title>
        <authorList>
            <consortium name="The Broad Institute Genomics Platform"/>
            <consortium name="The Broad Institute Genome Sequencing Center for Infectious Disease"/>
            <person name="Wu L."/>
            <person name="Ma J."/>
        </authorList>
    </citation>
    <scope>NUCLEOTIDE SEQUENCE [LARGE SCALE GENOMIC DNA]</scope>
    <source>
        <strain evidence="1 2">JCM 13004</strain>
    </source>
</reference>
<dbReference type="Pfam" id="PF13826">
    <property type="entry name" value="Monooxy_af470-like"/>
    <property type="match status" value="1"/>
</dbReference>
<protein>
    <submittedName>
        <fullName evidence="1">DUF4188 domain-containing protein</fullName>
    </submittedName>
</protein>
<evidence type="ECO:0000313" key="1">
    <source>
        <dbReference type="EMBL" id="GAA1267853.1"/>
    </source>
</evidence>
<organism evidence="1 2">
    <name type="scientific">Kitasatospora nipponensis</name>
    <dbReference type="NCBI Taxonomy" id="258049"/>
    <lineage>
        <taxon>Bacteria</taxon>
        <taxon>Bacillati</taxon>
        <taxon>Actinomycetota</taxon>
        <taxon>Actinomycetes</taxon>
        <taxon>Kitasatosporales</taxon>
        <taxon>Streptomycetaceae</taxon>
        <taxon>Kitasatospora</taxon>
    </lineage>
</organism>
<comment type="caution">
    <text evidence="1">The sequence shown here is derived from an EMBL/GenBank/DDBJ whole genome shotgun (WGS) entry which is preliminary data.</text>
</comment>
<dbReference type="Proteomes" id="UP001500037">
    <property type="component" value="Unassembled WGS sequence"/>
</dbReference>
<accession>A0ABN1WXW9</accession>
<proteinExistence type="predicted"/>
<sequence>MGATPLQGRTTADHQGGVVVFHIGMRINRFRALRSWWPVAAAMPQMLAELEKDPQSGLLGHRTRLGFPRVIESVQYWESQEKLLAYAADQSRQHRPAWAAFNRRAREAQGGVGIFHETFVVPAGSYESIYVAMPPYGLAAASGVVPVGRRGETARERLESGPRS</sequence>
<dbReference type="RefSeq" id="WP_344445791.1">
    <property type="nucleotide sequence ID" value="NZ_BAAALF010000186.1"/>
</dbReference>
<dbReference type="EMBL" id="BAAALF010000186">
    <property type="protein sequence ID" value="GAA1267853.1"/>
    <property type="molecule type" value="Genomic_DNA"/>
</dbReference>